<dbReference type="PANTHER" id="PTHR47942">
    <property type="entry name" value="TETRATRICOPEPTIDE REPEAT (TPR)-LIKE SUPERFAMILY PROTEIN-RELATED"/>
    <property type="match status" value="1"/>
</dbReference>
<name>A0A109V0C0_9SACH</name>
<gene>
    <name evidence="3" type="ORF">AW171_hschr74361</name>
</gene>
<dbReference type="EMBL" id="CP014247">
    <property type="protein sequence ID" value="AMD22333.1"/>
    <property type="molecule type" value="Genomic_DNA"/>
</dbReference>
<evidence type="ECO:0000313" key="4">
    <source>
        <dbReference type="Proteomes" id="UP000243052"/>
    </source>
</evidence>
<dbReference type="AlphaFoldDB" id="A0A109V0C0"/>
<keyword evidence="2" id="KW-0677">Repeat</keyword>
<organism evidence="3 4">
    <name type="scientific">Eremothecium sinecaudum</name>
    <dbReference type="NCBI Taxonomy" id="45286"/>
    <lineage>
        <taxon>Eukaryota</taxon>
        <taxon>Fungi</taxon>
        <taxon>Dikarya</taxon>
        <taxon>Ascomycota</taxon>
        <taxon>Saccharomycotina</taxon>
        <taxon>Saccharomycetes</taxon>
        <taxon>Saccharomycetales</taxon>
        <taxon>Saccharomycetaceae</taxon>
        <taxon>Eremothecium</taxon>
    </lineage>
</organism>
<reference evidence="3 4" key="1">
    <citation type="submission" date="2016-01" db="EMBL/GenBank/DDBJ databases">
        <title>Genome sequence of the yeast Holleya sinecauda.</title>
        <authorList>
            <person name="Dietrich F.S."/>
        </authorList>
    </citation>
    <scope>NUCLEOTIDE SEQUENCE [LARGE SCALE GENOMIC DNA]</scope>
    <source>
        <strain evidence="3 4">ATCC 58844</strain>
    </source>
</reference>
<dbReference type="InterPro" id="IPR011990">
    <property type="entry name" value="TPR-like_helical_dom_sf"/>
</dbReference>
<dbReference type="PANTHER" id="PTHR47942:SF105">
    <property type="entry name" value="ATPASE EXPRESSION PROTEIN 3"/>
    <property type="match status" value="1"/>
</dbReference>
<protein>
    <submittedName>
        <fullName evidence="3">HGL007Wp</fullName>
    </submittedName>
</protein>
<evidence type="ECO:0000256" key="1">
    <source>
        <dbReference type="ARBA" id="ARBA00004173"/>
    </source>
</evidence>
<dbReference type="OrthoDB" id="185373at2759"/>
<dbReference type="RefSeq" id="XP_017989329.1">
    <property type="nucleotide sequence ID" value="XM_018133508.1"/>
</dbReference>
<dbReference type="GO" id="GO:0005739">
    <property type="term" value="C:mitochondrion"/>
    <property type="evidence" value="ECO:0007669"/>
    <property type="project" value="UniProtKB-SubCell"/>
</dbReference>
<dbReference type="Pfam" id="PF13812">
    <property type="entry name" value="PPR_3"/>
    <property type="match status" value="1"/>
</dbReference>
<dbReference type="InterPro" id="IPR002885">
    <property type="entry name" value="PPR_rpt"/>
</dbReference>
<dbReference type="Proteomes" id="UP000243052">
    <property type="component" value="Chromosome vii"/>
</dbReference>
<evidence type="ECO:0000313" key="3">
    <source>
        <dbReference type="EMBL" id="AMD22333.1"/>
    </source>
</evidence>
<evidence type="ECO:0000256" key="2">
    <source>
        <dbReference type="ARBA" id="ARBA00022737"/>
    </source>
</evidence>
<sequence length="537" mass="62803">MSILQNVVRAIQSSGILKHGRTINEHVVPEYFTKQLWSQQRSNPSKDRAALEVLDENFKNVEAFGGYISALKAPQFVRQQVRNKYDKEAAVNFSRALQKIKQSSKSQAFLFELTNHEVKEFIRQLVLVTPKNIGISSQDVSRTFPLLVFGSVPPIPDFDNDPDRLERYIGLLTHTAFHSQSPSKNSDVIVERILRELMHPLNKATINLRTTTMFNDMIQYYARRNDFASCREFYGQMKIEQKCPNTKTYNLLLRNLAMKIPRVKKQLGFKEATFYLKDMKKNQVFSDVVTWNTCYQLLLDDISRGLFIEKMIENDVPVSTPFLANLFKSDEYTAEQLLTFLTEHNIPLCPRLLKVCNEKLIKEEKYLAVWECLKHLHEKGIKIGVQAYNMLLLPLAEKGRLDLVLIIFYRMRYVFRINPSLFSYRIIFKVLAWYRKNEHFDLIYNWMKLEMLKHTNGVLIRDSWFIKCDSISKANAVAISQNELEGFSLLLRSVSQSEWHIGTKYWHTYQFKMFKSRVGVRHATINWATWCDTATEA</sequence>
<keyword evidence="4" id="KW-1185">Reference proteome</keyword>
<accession>A0A109V0C0</accession>
<proteinExistence type="predicted"/>
<dbReference type="GeneID" id="28725680"/>
<dbReference type="InterPro" id="IPR051222">
    <property type="entry name" value="PPR/CCM1_RNA-binding"/>
</dbReference>
<dbReference type="STRING" id="45286.A0A109V0C0"/>
<dbReference type="Gene3D" id="1.25.40.10">
    <property type="entry name" value="Tetratricopeptide repeat domain"/>
    <property type="match status" value="2"/>
</dbReference>
<comment type="subcellular location">
    <subcellularLocation>
        <location evidence="1">Mitochondrion</location>
    </subcellularLocation>
</comment>